<dbReference type="HAMAP" id="MF_00693">
    <property type="entry name" value="Transcrip_reg_TACO1"/>
    <property type="match status" value="1"/>
</dbReference>
<evidence type="ECO:0000256" key="1">
    <source>
        <dbReference type="ARBA" id="ARBA00004173"/>
    </source>
</evidence>
<proteinExistence type="inferred from homology"/>
<dbReference type="GO" id="GO:0003677">
    <property type="term" value="F:DNA binding"/>
    <property type="evidence" value="ECO:0007669"/>
    <property type="project" value="UniProtKB-KW"/>
</dbReference>
<dbReference type="InterPro" id="IPR017856">
    <property type="entry name" value="Integrase-like_N"/>
</dbReference>
<dbReference type="InterPro" id="IPR029072">
    <property type="entry name" value="YebC-like"/>
</dbReference>
<accession>A0A381PMM1</accession>
<dbReference type="EMBL" id="UINC01001035">
    <property type="protein sequence ID" value="SUZ68262.1"/>
    <property type="molecule type" value="Genomic_DNA"/>
</dbReference>
<dbReference type="Pfam" id="PF20772">
    <property type="entry name" value="TACO1_YebC_N"/>
    <property type="match status" value="1"/>
</dbReference>
<feature type="domain" description="TACO1/YebC-like second and third" evidence="5">
    <location>
        <begin position="82"/>
        <end position="237"/>
    </location>
</feature>
<evidence type="ECO:0000313" key="7">
    <source>
        <dbReference type="EMBL" id="SUZ68262.1"/>
    </source>
</evidence>
<dbReference type="Pfam" id="PF01709">
    <property type="entry name" value="Transcrip_reg"/>
    <property type="match status" value="1"/>
</dbReference>
<dbReference type="GO" id="GO:0005829">
    <property type="term" value="C:cytosol"/>
    <property type="evidence" value="ECO:0007669"/>
    <property type="project" value="TreeGrafter"/>
</dbReference>
<gene>
    <name evidence="7" type="ORF">METZ01_LOCUS21116</name>
</gene>
<dbReference type="InterPro" id="IPR002876">
    <property type="entry name" value="Transcrip_reg_TACO1-like"/>
</dbReference>
<dbReference type="Gene3D" id="3.30.70.980">
    <property type="match status" value="2"/>
</dbReference>
<evidence type="ECO:0000259" key="6">
    <source>
        <dbReference type="Pfam" id="PF20772"/>
    </source>
</evidence>
<dbReference type="InterPro" id="IPR048300">
    <property type="entry name" value="TACO1_YebC-like_2nd/3rd_dom"/>
</dbReference>
<evidence type="ECO:0000256" key="3">
    <source>
        <dbReference type="ARBA" id="ARBA00022490"/>
    </source>
</evidence>
<protein>
    <recommendedName>
        <fullName evidence="8">Transcriptional regulatory protein</fullName>
    </recommendedName>
</protein>
<reference evidence="7" key="1">
    <citation type="submission" date="2018-05" db="EMBL/GenBank/DDBJ databases">
        <authorList>
            <person name="Lanie J.A."/>
            <person name="Ng W.-L."/>
            <person name="Kazmierczak K.M."/>
            <person name="Andrzejewski T.M."/>
            <person name="Davidsen T.M."/>
            <person name="Wayne K.J."/>
            <person name="Tettelin H."/>
            <person name="Glass J.I."/>
            <person name="Rusch D."/>
            <person name="Podicherti R."/>
            <person name="Tsui H.-C.T."/>
            <person name="Winkler M.E."/>
        </authorList>
    </citation>
    <scope>NUCLEOTIDE SEQUENCE</scope>
</reference>
<organism evidence="7">
    <name type="scientific">marine metagenome</name>
    <dbReference type="NCBI Taxonomy" id="408172"/>
    <lineage>
        <taxon>unclassified sequences</taxon>
        <taxon>metagenomes</taxon>
        <taxon>ecological metagenomes</taxon>
    </lineage>
</organism>
<evidence type="ECO:0000256" key="4">
    <source>
        <dbReference type="ARBA" id="ARBA00023125"/>
    </source>
</evidence>
<dbReference type="GO" id="GO:0005739">
    <property type="term" value="C:mitochondrion"/>
    <property type="evidence" value="ECO:0007669"/>
    <property type="project" value="UniProtKB-SubCell"/>
</dbReference>
<name>A0A381PMM1_9ZZZZ</name>
<dbReference type="AlphaFoldDB" id="A0A381PMM1"/>
<dbReference type="NCBIfam" id="NF001030">
    <property type="entry name" value="PRK00110.1"/>
    <property type="match status" value="1"/>
</dbReference>
<keyword evidence="3" id="KW-0963">Cytoplasm</keyword>
<dbReference type="PANTHER" id="PTHR12532:SF6">
    <property type="entry name" value="TRANSCRIPTIONAL REGULATORY PROTEIN YEBC-RELATED"/>
    <property type="match status" value="1"/>
</dbReference>
<keyword evidence="4" id="KW-0238">DNA-binding</keyword>
<dbReference type="SUPFAM" id="SSF75625">
    <property type="entry name" value="YebC-like"/>
    <property type="match status" value="1"/>
</dbReference>
<comment type="similarity">
    <text evidence="2">Belongs to the TACO1 family.</text>
</comment>
<dbReference type="InterPro" id="IPR049083">
    <property type="entry name" value="TACO1_YebC_N"/>
</dbReference>
<dbReference type="NCBIfam" id="NF009044">
    <property type="entry name" value="PRK12378.1"/>
    <property type="match status" value="1"/>
</dbReference>
<sequence length="244" mass="26857">MSGHSKWATIKRKKAATDAKRGKIFTKLIKELIIAARDGGGDSDANPRLRQAISTAKAANMPNDNINRAIQKGTGELEGINYEEFTYEGYGPGGVALFMEVLTDNKKRTVSEIRHLMHKYGGNLGENGSVSWMFEKMGQITVSTNGYDEDLVFEEALEAGADDFSSSDGEYLITTSPSKTVNVSDFLTAKGYAVTSTAVEMVPKNVMKVEGDDVKRLMVLMEALEENEDIQNLYSNLDVYDEDL</sequence>
<dbReference type="Gene3D" id="1.10.10.200">
    <property type="match status" value="1"/>
</dbReference>
<dbReference type="PANTHER" id="PTHR12532">
    <property type="entry name" value="TRANSLATIONAL ACTIVATOR OF CYTOCHROME C OXIDASE 1"/>
    <property type="match status" value="1"/>
</dbReference>
<dbReference type="FunFam" id="1.10.10.200:FF:000002">
    <property type="entry name" value="Probable transcriptional regulatory protein CLM62_37755"/>
    <property type="match status" value="1"/>
</dbReference>
<dbReference type="NCBIfam" id="TIGR01033">
    <property type="entry name" value="YebC/PmpR family DNA-binding transcriptional regulator"/>
    <property type="match status" value="1"/>
</dbReference>
<evidence type="ECO:0000259" key="5">
    <source>
        <dbReference type="Pfam" id="PF01709"/>
    </source>
</evidence>
<comment type="subcellular location">
    <subcellularLocation>
        <location evidence="1">Mitochondrion</location>
    </subcellularLocation>
</comment>
<dbReference type="InterPro" id="IPR026564">
    <property type="entry name" value="Transcrip_reg_TACO1-like_dom3"/>
</dbReference>
<evidence type="ECO:0008006" key="8">
    <source>
        <dbReference type="Google" id="ProtNLM"/>
    </source>
</evidence>
<evidence type="ECO:0000256" key="2">
    <source>
        <dbReference type="ARBA" id="ARBA00008724"/>
    </source>
</evidence>
<feature type="domain" description="TACO1/YebC-like N-terminal" evidence="6">
    <location>
        <begin position="5"/>
        <end position="76"/>
    </location>
</feature>